<name>A0A2X0MGM9_9BASI</name>
<reference evidence="1 2" key="1">
    <citation type="submission" date="2016-11" db="EMBL/GenBank/DDBJ databases">
        <authorList>
            <person name="Jaros S."/>
            <person name="Januszkiewicz K."/>
            <person name="Wedrychowicz H."/>
        </authorList>
    </citation>
    <scope>NUCLEOTIDE SEQUENCE [LARGE SCALE GENOMIC DNA]</scope>
</reference>
<dbReference type="EMBL" id="FQNC01000065">
    <property type="protein sequence ID" value="SGZ00206.1"/>
    <property type="molecule type" value="Genomic_DNA"/>
</dbReference>
<evidence type="ECO:0000313" key="1">
    <source>
        <dbReference type="EMBL" id="SGZ00206.1"/>
    </source>
</evidence>
<sequence>MAAQDFDEPGRFDRIDGKRIFDYMQFIGSPRVETKLYYSANTIKLHLTMVNRLKARQEAARGVPEPSTDELHWSKTTLKVLNQLYKPGRLSVALLMILAHSCTFDSDPDNDVLKTTPAEHGIYTLKDH</sequence>
<keyword evidence="2" id="KW-1185">Reference proteome</keyword>
<accession>A0A2X0MGM9</accession>
<organism evidence="1 2">
    <name type="scientific">Microbotryum silenes-dioicae</name>
    <dbReference type="NCBI Taxonomy" id="796604"/>
    <lineage>
        <taxon>Eukaryota</taxon>
        <taxon>Fungi</taxon>
        <taxon>Dikarya</taxon>
        <taxon>Basidiomycota</taxon>
        <taxon>Pucciniomycotina</taxon>
        <taxon>Microbotryomycetes</taxon>
        <taxon>Microbotryales</taxon>
        <taxon>Microbotryaceae</taxon>
        <taxon>Microbotryum</taxon>
    </lineage>
</organism>
<gene>
    <name evidence="1" type="primary">BQ5605_C034g11331</name>
    <name evidence="1" type="ORF">BQ5605_C034G11331</name>
</gene>
<dbReference type="Proteomes" id="UP000249464">
    <property type="component" value="Unassembled WGS sequence"/>
</dbReference>
<proteinExistence type="predicted"/>
<dbReference type="AlphaFoldDB" id="A0A2X0MGM9"/>
<protein>
    <submittedName>
        <fullName evidence="1">BQ5605_C034g11331 protein</fullName>
    </submittedName>
</protein>
<evidence type="ECO:0000313" key="2">
    <source>
        <dbReference type="Proteomes" id="UP000249464"/>
    </source>
</evidence>